<comment type="caution">
    <text evidence="1">The sequence shown here is derived from an EMBL/GenBank/DDBJ whole genome shotgun (WGS) entry which is preliminary data.</text>
</comment>
<accession>A0A414FWW0</accession>
<dbReference type="EMBL" id="QSJG01000008">
    <property type="protein sequence ID" value="RHD55845.1"/>
    <property type="molecule type" value="Genomic_DNA"/>
</dbReference>
<dbReference type="AlphaFoldDB" id="A0A414FWW0"/>
<gene>
    <name evidence="1" type="ORF">DW789_05935</name>
</gene>
<organism evidence="1 2">
    <name type="scientific">Phocaeicola plebeius</name>
    <dbReference type="NCBI Taxonomy" id="310297"/>
    <lineage>
        <taxon>Bacteria</taxon>
        <taxon>Pseudomonadati</taxon>
        <taxon>Bacteroidota</taxon>
        <taxon>Bacteroidia</taxon>
        <taxon>Bacteroidales</taxon>
        <taxon>Bacteroidaceae</taxon>
        <taxon>Phocaeicola</taxon>
    </lineage>
</organism>
<dbReference type="Proteomes" id="UP000284361">
    <property type="component" value="Unassembled WGS sequence"/>
</dbReference>
<reference evidence="1 2" key="1">
    <citation type="submission" date="2018-08" db="EMBL/GenBank/DDBJ databases">
        <title>A genome reference for cultivated species of the human gut microbiota.</title>
        <authorList>
            <person name="Zou Y."/>
            <person name="Xue W."/>
            <person name="Luo G."/>
        </authorList>
    </citation>
    <scope>NUCLEOTIDE SEQUENCE [LARGE SCALE GENOMIC DNA]</scope>
    <source>
        <strain evidence="1 2">AM31-10</strain>
    </source>
</reference>
<protein>
    <submittedName>
        <fullName evidence="1">Uncharacterized protein</fullName>
    </submittedName>
</protein>
<proteinExistence type="predicted"/>
<evidence type="ECO:0000313" key="1">
    <source>
        <dbReference type="EMBL" id="RHD55845.1"/>
    </source>
</evidence>
<evidence type="ECO:0000313" key="2">
    <source>
        <dbReference type="Proteomes" id="UP000284361"/>
    </source>
</evidence>
<dbReference type="RefSeq" id="WP_118164181.1">
    <property type="nucleotide sequence ID" value="NZ_CAUWCJ010000079.1"/>
</dbReference>
<sequence length="138" mass="16821">MDRFKLEIFKKESEKDFTFYKTLSMEESSSFLNELSVQFHVQCENFNILQNIGEPREDMNAASDEFQVERLFTKTNHLDEIAVVWNFENRIDVFSYDDFCKYFSYIWYPVVDDILVTDMKYDFIFFIRHDGIIFDIYR</sequence>
<name>A0A414FWW0_9BACT</name>